<dbReference type="InterPro" id="IPR042104">
    <property type="entry name" value="PKS_dehydratase_sf"/>
</dbReference>
<dbReference type="InterPro" id="IPR036291">
    <property type="entry name" value="NAD(P)-bd_dom_sf"/>
</dbReference>
<dbReference type="InterPro" id="IPR057326">
    <property type="entry name" value="KR_dom"/>
</dbReference>
<dbReference type="InterPro" id="IPR050091">
    <property type="entry name" value="PKS_NRPS_Biosynth_Enz"/>
</dbReference>
<keyword evidence="3" id="KW-0808">Transferase</keyword>
<evidence type="ECO:0000256" key="5">
    <source>
        <dbReference type="ARBA" id="ARBA00023002"/>
    </source>
</evidence>
<dbReference type="SMART" id="SM00823">
    <property type="entry name" value="PKS_PP"/>
    <property type="match status" value="1"/>
</dbReference>
<dbReference type="PANTHER" id="PTHR43775">
    <property type="entry name" value="FATTY ACID SYNTHASE"/>
    <property type="match status" value="1"/>
</dbReference>
<keyword evidence="7" id="KW-0012">Acyltransferase</keyword>
<feature type="active site" description="Proton donor; for dehydratase activity" evidence="8">
    <location>
        <position position="1205"/>
    </location>
</feature>
<dbReference type="InterPro" id="IPR016035">
    <property type="entry name" value="Acyl_Trfase/lysoPLipase"/>
</dbReference>
<dbReference type="Pfam" id="PF23114">
    <property type="entry name" value="NAD-bd_HRPKS_sdrA"/>
    <property type="match status" value="1"/>
</dbReference>
<dbReference type="EMBL" id="NRSZ01001263">
    <property type="protein sequence ID" value="PNY20705.1"/>
    <property type="molecule type" value="Genomic_DNA"/>
</dbReference>
<dbReference type="SUPFAM" id="SSF50129">
    <property type="entry name" value="GroES-like"/>
    <property type="match status" value="1"/>
</dbReference>
<sequence length="2419" mass="261454">MTFDDGAGRAYTNGTFTNGSSTNGTAMNGANGTGTRTNGFTNGTFTNGSSTNGTAMNGANGNGTRTNGFTNPQHAHEPIAVIGMGCRLPGDSNNPHALAQLLKRGGIAHNEAPESRFSLGGHHDGSKKPKTMRSPGGMFLENIDPKKFDAGFFEVPSLDAIAMDPQQRQLLEVVYECLENSGVTLQQLRGAQVGCFVGSYAVDYADIQARDPEDRAPSVTIGVGRAILSNRISHFLNIKGPRYAPARLIVGSTILHRDIALTAAQYPEHNMDVGPMKGASSLTGKCHTFDVKADGYIKAEGINAVMVKRLSDALRDGDPIRSVILGTATNSDGNTPGIASPSSEAQAAAIRSAYANAGITNFNDTTYLECHGTGTQAGDPTEVSGVASVFTPTRDPNHPLIIGSVKSNIGHSEPAAGISGLIKAILSLESGTIFGNPTFITPNPKIDFKGQKIFATRTSMPWPAGARKRASVNSFGYGGSNAHVVLESAEQYLQDNHALSYVSSHLANEADIFGDDELSSATDVAKRPQLLVFSANDETSLRDNVKQLRKHLINPSVKVNLQDLAYTLSEKRSLHFNRGFLLSDKTALDEGALILGKKNPQPPKIGFVFTGQGAQWSQMGKALVDAFPTTKDVLKHLDQVLQTAVVPPSWSLLSELTEPRKPGLLRQPEFSQPLCTALQLAILTVLEDWGVKPSSVVGHSSGEIAAAYAAGYLTKEDAIKVAYYRGLAAKQLATEADGAQGVGMLAVGLGADAVLPFLEPYHGLVHIACFNSPSSVTLSGKVDKLEGVMAALVSESHFARMLQVNLAYHSPYMEEISNLYEALLHQDFGAPGKRGSVRMFSSVFGTEMDTPADAAYWKSNMSSAVRFEQATKAMLTSTGAPDFLVEIGPTGALAGPVSQIKNTLPGGGANIQYVSAWARGPVAISSLYEVAGKLFISGGEISLASVNRDESRRPNTIVDLPNYAWNHSAEYWYENDASKDWRYRLFTHHDLLGSKVLGTSWQAPLFKKSLRLADVPWIKDHKMGPDIVFPAAGYIAMAMEAIRQSTEGLRALENKVLPTKYHYKLRDITFPRALVLEDSDKAAKVMLALNPRAGTKDSWHEFKISSQVEDAWFENCRGLVKIEETTTEASTTSEGTIEPLIDPVPGSLWYKAMHDIGYNFGPIFQKHLEVESLAGARQSRSLIDLSTPASEYPQSWYPMHPAAIDGAFQSCAPSLWAGDRPGISAVLVPAIIDELAIYPVEDTTGRGISTTDSQYVGLGLPESTKNYKSTAVVRDTESGKLLLKLTGLRYHKLDTQEDPYSSHTYSRVSWKPDLTHLTQEGISALSTQEDVLGAFIDLAAHKFPNLNVLEASTIPSDDTSVWLEGSDDPSIRAASRSFQFSSVDATAVVAAEEKYGTKPNRTFAALDIAIDPERLRAPEKPFDLVIIRTSTQSPETQQRVIRNARAFVSDGGYVLLHEETSTVSDVSEVSASLGFAKTFRLPTKGNAHVLVASSESSAPAPKIELVHFSKPIDVISDIVSELTSLGWEITEATSQLANNEATTEGHRKTILVLSDLSAPVLPTMTDDQWKLLKAILTSDNQVVWVTTGSQLNVTSPDRAMIHGLSRTVRNEDPSISITTLDVEFATGPKTIAAIDGILSYLGKVSAKRQTTGIENEFVERQGVIHVSRVQPDDAVNVVEKAEAHGAELVEGELHDFPTTVRLQCERVGTIDSLQYTEVSATELPVPDGSVEVELYAAGLNFKDVAITMGIVPENQHLLGLEGAGKIRRVGKNADIYKPGDRVLVFKKGCFGNRVIASVERTHHIPEWMSYEEASTLASVYLTALYSIYDLANTKRGDKVLIHSASGGLGIAAIQICQFIGAEVYATVGTNEKVEFLVNNFNVPRENIFNSRSTAFARQLQDATKGYGVDVIINSLTGDILDESWRCIADGGTMVELGKRDMLDRNYLSMEPFGRNASYRCFDMSHEHVSDTVIARLMGQMMTLISQRHVKPIAPITTFPFEDIASAFHYMRSSKHIGKIVLSAQHKADKSTVTVRPASRKFDLPQETAILIVGGLRGLCGSLAIYLAQRGAKHLVILARGGYDDARSKAVLRNIYAQGAKVDLVKGDVSILDDVRRTFKSASVPISGVIQGAMVLRDKIFTSMSVEEYYGAITCKVPGTWNLHNVAQDEGLKLSFFTMLSSVSGVVGQKGQANYAAANAFLDAFAVYRQNLGLPAVSVDLGAIDDVGYMHEHNDLRVALDRDAWTPINENLFRQIVRVSIQQQVSPPIRASRNSTQLITSIAAPQPEDSKLLSDARFLSLAYSTDFAGASGDGKDDKSRAIQALLLLLQSDADPSAALAAAVDVLSAQFQVTLRLAEPMESAKPLSSYGLDSLSAVELRNWVRQELGVELTTLEFTSASSLSALCEKIISKIPKKEAAA</sequence>
<dbReference type="Pfam" id="PF13602">
    <property type="entry name" value="ADH_zinc_N_2"/>
    <property type="match status" value="1"/>
</dbReference>
<dbReference type="InterPro" id="IPR029063">
    <property type="entry name" value="SAM-dependent_MTases_sf"/>
</dbReference>
<dbReference type="PROSITE" id="PS52019">
    <property type="entry name" value="PKS_MFAS_DH"/>
    <property type="match status" value="1"/>
</dbReference>
<dbReference type="PROSITE" id="PS50075">
    <property type="entry name" value="CARRIER"/>
    <property type="match status" value="1"/>
</dbReference>
<keyword evidence="6" id="KW-0511">Multifunctional enzyme</keyword>
<dbReference type="InterPro" id="IPR006162">
    <property type="entry name" value="Ppantetheine_attach_site"/>
</dbReference>
<dbReference type="InterPro" id="IPR016036">
    <property type="entry name" value="Malonyl_transacylase_ACP-bd"/>
</dbReference>
<dbReference type="SUPFAM" id="SSF47336">
    <property type="entry name" value="ACP-like"/>
    <property type="match status" value="1"/>
</dbReference>
<accession>A0A2K3PZJ6</accession>
<feature type="region of interest" description="Disordered" evidence="9">
    <location>
        <begin position="1"/>
        <end position="73"/>
    </location>
</feature>
<dbReference type="GO" id="GO:0016491">
    <property type="term" value="F:oxidoreductase activity"/>
    <property type="evidence" value="ECO:0007669"/>
    <property type="project" value="UniProtKB-KW"/>
</dbReference>
<dbReference type="Gene3D" id="1.10.1200.10">
    <property type="entry name" value="ACP-like"/>
    <property type="match status" value="1"/>
</dbReference>
<dbReference type="InterPro" id="IPR011032">
    <property type="entry name" value="GroES-like_sf"/>
</dbReference>
<dbReference type="GO" id="GO:0006633">
    <property type="term" value="P:fatty acid biosynthetic process"/>
    <property type="evidence" value="ECO:0007669"/>
    <property type="project" value="TreeGrafter"/>
</dbReference>
<feature type="domain" description="Ketosynthase family 3 (KS3)" evidence="11">
    <location>
        <begin position="76"/>
        <end position="488"/>
    </location>
</feature>
<dbReference type="InterPro" id="IPR056501">
    <property type="entry name" value="NAD-bd_HRPKS_sdrA"/>
</dbReference>
<feature type="domain" description="PKS/mFAS DH" evidence="12">
    <location>
        <begin position="989"/>
        <end position="1299"/>
    </location>
</feature>
<dbReference type="SMART" id="SM00827">
    <property type="entry name" value="PKS_AT"/>
    <property type="match status" value="1"/>
</dbReference>
<gene>
    <name evidence="13" type="ORF">TCAP_07314</name>
</gene>
<dbReference type="Pfam" id="PF00109">
    <property type="entry name" value="ketoacyl-synt"/>
    <property type="match status" value="2"/>
</dbReference>
<keyword evidence="14" id="KW-1185">Reference proteome</keyword>
<dbReference type="Pfam" id="PF21089">
    <property type="entry name" value="PKS_DH_N"/>
    <property type="match status" value="1"/>
</dbReference>
<dbReference type="Gene3D" id="3.40.366.10">
    <property type="entry name" value="Malonyl-Coenzyme A Acyl Carrier Protein, domain 2"/>
    <property type="match status" value="1"/>
</dbReference>
<feature type="region of interest" description="N-terminal hotdog fold" evidence="8">
    <location>
        <begin position="989"/>
        <end position="1127"/>
    </location>
</feature>
<evidence type="ECO:0000259" key="11">
    <source>
        <dbReference type="PROSITE" id="PS52004"/>
    </source>
</evidence>
<dbReference type="InterPro" id="IPR014030">
    <property type="entry name" value="Ketoacyl_synth_N"/>
</dbReference>
<reference evidence="13 14" key="1">
    <citation type="submission" date="2017-08" db="EMBL/GenBank/DDBJ databases">
        <title>Harnessing the power of phylogenomics to disentangle the directionality and signatures of interkingdom host jumping in the parasitic fungal genus Tolypocladium.</title>
        <authorList>
            <person name="Quandt C.A."/>
            <person name="Patterson W."/>
            <person name="Spatafora J.W."/>
        </authorList>
    </citation>
    <scope>NUCLEOTIDE SEQUENCE [LARGE SCALE GENOMIC DNA]</scope>
    <source>
        <strain evidence="13 14">CBS 113982</strain>
    </source>
</reference>
<proteinExistence type="predicted"/>
<dbReference type="InterPro" id="IPR049551">
    <property type="entry name" value="PKS_DH_C"/>
</dbReference>
<evidence type="ECO:0000259" key="10">
    <source>
        <dbReference type="PROSITE" id="PS50075"/>
    </source>
</evidence>
<dbReference type="Pfam" id="PF16197">
    <property type="entry name" value="KAsynt_C_assoc"/>
    <property type="match status" value="1"/>
</dbReference>
<dbReference type="STRING" id="45235.A0A2K3PZJ6"/>
<dbReference type="InterPro" id="IPR016039">
    <property type="entry name" value="Thiolase-like"/>
</dbReference>
<dbReference type="SUPFAM" id="SSF55048">
    <property type="entry name" value="Probable ACP-binding domain of malonyl-CoA ACP transacylase"/>
    <property type="match status" value="1"/>
</dbReference>
<evidence type="ECO:0000256" key="6">
    <source>
        <dbReference type="ARBA" id="ARBA00023268"/>
    </source>
</evidence>
<evidence type="ECO:0000256" key="4">
    <source>
        <dbReference type="ARBA" id="ARBA00022857"/>
    </source>
</evidence>
<dbReference type="Pfam" id="PF08659">
    <property type="entry name" value="KR"/>
    <property type="match status" value="1"/>
</dbReference>
<evidence type="ECO:0000259" key="12">
    <source>
        <dbReference type="PROSITE" id="PS52019"/>
    </source>
</evidence>
<keyword evidence="4" id="KW-0521">NADP</keyword>
<dbReference type="Gene3D" id="3.10.129.110">
    <property type="entry name" value="Polyketide synthase dehydratase"/>
    <property type="match status" value="1"/>
</dbReference>
<dbReference type="Gene3D" id="3.30.70.3290">
    <property type="match status" value="1"/>
</dbReference>
<dbReference type="PROSITE" id="PS52004">
    <property type="entry name" value="KS3_2"/>
    <property type="match status" value="1"/>
</dbReference>
<protein>
    <submittedName>
        <fullName evidence="13">Polyketide synthase</fullName>
    </submittedName>
</protein>
<keyword evidence="5" id="KW-0560">Oxidoreductase</keyword>
<feature type="region of interest" description="C-terminal hotdog fold" evidence="8">
    <location>
        <begin position="1141"/>
        <end position="1299"/>
    </location>
</feature>
<evidence type="ECO:0000256" key="8">
    <source>
        <dbReference type="PROSITE-ProRule" id="PRU01363"/>
    </source>
</evidence>
<dbReference type="Gene3D" id="3.90.180.10">
    <property type="entry name" value="Medium-chain alcohol dehydrogenases, catalytic domain"/>
    <property type="match status" value="1"/>
</dbReference>
<dbReference type="Gene3D" id="3.40.50.720">
    <property type="entry name" value="NAD(P)-binding Rossmann-like Domain"/>
    <property type="match status" value="3"/>
</dbReference>
<evidence type="ECO:0000313" key="14">
    <source>
        <dbReference type="Proteomes" id="UP000236621"/>
    </source>
</evidence>
<dbReference type="InterPro" id="IPR009081">
    <property type="entry name" value="PP-bd_ACP"/>
</dbReference>
<dbReference type="InterPro" id="IPR020841">
    <property type="entry name" value="PKS_Beta-ketoAc_synthase_dom"/>
</dbReference>
<dbReference type="SUPFAM" id="SSF51735">
    <property type="entry name" value="NAD(P)-binding Rossmann-fold domains"/>
    <property type="match status" value="2"/>
</dbReference>
<dbReference type="CDD" id="cd05195">
    <property type="entry name" value="enoyl_red"/>
    <property type="match status" value="1"/>
</dbReference>
<dbReference type="SMART" id="SM00826">
    <property type="entry name" value="PKS_DH"/>
    <property type="match status" value="1"/>
</dbReference>
<organism evidence="13 14">
    <name type="scientific">Tolypocladium capitatum</name>
    <dbReference type="NCBI Taxonomy" id="45235"/>
    <lineage>
        <taxon>Eukaryota</taxon>
        <taxon>Fungi</taxon>
        <taxon>Dikarya</taxon>
        <taxon>Ascomycota</taxon>
        <taxon>Pezizomycotina</taxon>
        <taxon>Sordariomycetes</taxon>
        <taxon>Hypocreomycetidae</taxon>
        <taxon>Hypocreales</taxon>
        <taxon>Ophiocordycipitaceae</taxon>
        <taxon>Tolypocladium</taxon>
    </lineage>
</organism>
<evidence type="ECO:0000313" key="13">
    <source>
        <dbReference type="EMBL" id="PNY20705.1"/>
    </source>
</evidence>
<dbReference type="SUPFAM" id="SSF52151">
    <property type="entry name" value="FabD/lysophospholipase-like"/>
    <property type="match status" value="1"/>
</dbReference>
<dbReference type="PANTHER" id="PTHR43775:SF18">
    <property type="entry name" value="ENZYME, PUTATIVE (JCVI)-RELATED"/>
    <property type="match status" value="1"/>
</dbReference>
<dbReference type="InterPro" id="IPR032821">
    <property type="entry name" value="PKS_assoc"/>
</dbReference>
<dbReference type="InterPro" id="IPR014031">
    <property type="entry name" value="Ketoacyl_synth_C"/>
</dbReference>
<evidence type="ECO:0000256" key="2">
    <source>
        <dbReference type="ARBA" id="ARBA00022553"/>
    </source>
</evidence>
<evidence type="ECO:0000256" key="1">
    <source>
        <dbReference type="ARBA" id="ARBA00022450"/>
    </source>
</evidence>
<comment type="caution">
    <text evidence="13">The sequence shown here is derived from an EMBL/GenBank/DDBJ whole genome shotgun (WGS) entry which is preliminary data.</text>
</comment>
<dbReference type="FunFam" id="3.40.50.720:FF:000209">
    <property type="entry name" value="Polyketide synthase Pks12"/>
    <property type="match status" value="1"/>
</dbReference>
<dbReference type="InterPro" id="IPR020843">
    <property type="entry name" value="ER"/>
</dbReference>
<dbReference type="GO" id="GO:1901336">
    <property type="term" value="P:lactone biosynthetic process"/>
    <property type="evidence" value="ECO:0007669"/>
    <property type="project" value="UniProtKB-ARBA"/>
</dbReference>
<evidence type="ECO:0000256" key="7">
    <source>
        <dbReference type="ARBA" id="ARBA00023315"/>
    </source>
</evidence>
<dbReference type="SMART" id="SM00829">
    <property type="entry name" value="PKS_ER"/>
    <property type="match status" value="1"/>
</dbReference>
<dbReference type="InterPro" id="IPR013154">
    <property type="entry name" value="ADH-like_N"/>
</dbReference>
<dbReference type="InterPro" id="IPR001227">
    <property type="entry name" value="Ac_transferase_dom_sf"/>
</dbReference>
<dbReference type="Gene3D" id="3.40.47.10">
    <property type="match status" value="2"/>
</dbReference>
<dbReference type="Pfam" id="PF14765">
    <property type="entry name" value="PS-DH"/>
    <property type="match status" value="1"/>
</dbReference>
<dbReference type="SMART" id="SM00822">
    <property type="entry name" value="PKS_KR"/>
    <property type="match status" value="1"/>
</dbReference>
<feature type="domain" description="Carrier" evidence="10">
    <location>
        <begin position="2335"/>
        <end position="2412"/>
    </location>
</feature>
<dbReference type="SUPFAM" id="SSF53901">
    <property type="entry name" value="Thiolase-like"/>
    <property type="match status" value="2"/>
</dbReference>
<dbReference type="InterPro" id="IPR013968">
    <property type="entry name" value="PKS_KR"/>
</dbReference>
<dbReference type="Gene3D" id="3.40.50.150">
    <property type="entry name" value="Vaccinia Virus protein VP39"/>
    <property type="match status" value="1"/>
</dbReference>
<dbReference type="Proteomes" id="UP000236621">
    <property type="component" value="Unassembled WGS sequence"/>
</dbReference>
<feature type="active site" description="Proton acceptor; for dehydratase activity" evidence="8">
    <location>
        <position position="1021"/>
    </location>
</feature>
<name>A0A2K3PZJ6_9HYPO</name>
<evidence type="ECO:0000256" key="3">
    <source>
        <dbReference type="ARBA" id="ARBA00022679"/>
    </source>
</evidence>
<dbReference type="PROSITE" id="PS00012">
    <property type="entry name" value="PHOSPHOPANTETHEINE"/>
    <property type="match status" value="1"/>
</dbReference>
<dbReference type="GO" id="GO:0031177">
    <property type="term" value="F:phosphopantetheine binding"/>
    <property type="evidence" value="ECO:0007669"/>
    <property type="project" value="InterPro"/>
</dbReference>
<dbReference type="Pfam" id="PF08240">
    <property type="entry name" value="ADH_N"/>
    <property type="match status" value="1"/>
</dbReference>
<dbReference type="GO" id="GO:0004312">
    <property type="term" value="F:fatty acid synthase activity"/>
    <property type="evidence" value="ECO:0007669"/>
    <property type="project" value="TreeGrafter"/>
</dbReference>
<dbReference type="CDD" id="cd00833">
    <property type="entry name" value="PKS"/>
    <property type="match status" value="1"/>
</dbReference>
<dbReference type="InterPro" id="IPR049900">
    <property type="entry name" value="PKS_mFAS_DH"/>
</dbReference>
<feature type="compositionally biased region" description="Low complexity" evidence="9">
    <location>
        <begin position="12"/>
        <end position="71"/>
    </location>
</feature>
<evidence type="ECO:0000256" key="9">
    <source>
        <dbReference type="SAM" id="MobiDB-lite"/>
    </source>
</evidence>
<dbReference type="Pfam" id="PF02801">
    <property type="entry name" value="Ketoacyl-synt_C"/>
    <property type="match status" value="1"/>
</dbReference>
<dbReference type="InterPro" id="IPR020807">
    <property type="entry name" value="PKS_DH"/>
</dbReference>
<dbReference type="SMART" id="SM00825">
    <property type="entry name" value="PKS_KS"/>
    <property type="match status" value="1"/>
</dbReference>
<dbReference type="OrthoDB" id="329835at2759"/>
<dbReference type="Pfam" id="PF00550">
    <property type="entry name" value="PP-binding"/>
    <property type="match status" value="1"/>
</dbReference>
<dbReference type="Pfam" id="PF00698">
    <property type="entry name" value="Acyl_transf_1"/>
    <property type="match status" value="1"/>
</dbReference>
<dbReference type="GO" id="GO:0030639">
    <property type="term" value="P:polyketide biosynthetic process"/>
    <property type="evidence" value="ECO:0007669"/>
    <property type="project" value="UniProtKB-ARBA"/>
</dbReference>
<keyword evidence="1" id="KW-0596">Phosphopantetheine</keyword>
<keyword evidence="2" id="KW-0597">Phosphoprotein</keyword>
<dbReference type="InterPro" id="IPR014043">
    <property type="entry name" value="Acyl_transferase_dom"/>
</dbReference>
<dbReference type="InterPro" id="IPR036736">
    <property type="entry name" value="ACP-like_sf"/>
</dbReference>
<dbReference type="InterPro" id="IPR049552">
    <property type="entry name" value="PKS_DH_N"/>
</dbReference>
<dbReference type="InterPro" id="IPR020806">
    <property type="entry name" value="PKS_PP-bd"/>
</dbReference>
<feature type="region of interest" description="Disordered" evidence="9">
    <location>
        <begin position="112"/>
        <end position="135"/>
    </location>
</feature>